<comment type="caution">
    <text evidence="1">The sequence shown here is derived from an EMBL/GenBank/DDBJ whole genome shotgun (WGS) entry which is preliminary data.</text>
</comment>
<dbReference type="OrthoDB" id="3239894at2759"/>
<proteinExistence type="predicted"/>
<dbReference type="Proteomes" id="UP000714275">
    <property type="component" value="Unassembled WGS sequence"/>
</dbReference>
<name>A0A9P7A4T8_9AGAM</name>
<reference evidence="1" key="1">
    <citation type="journal article" date="2020" name="New Phytol.">
        <title>Comparative genomics reveals dynamic genome evolution in host specialist ectomycorrhizal fungi.</title>
        <authorList>
            <person name="Lofgren L.A."/>
            <person name="Nguyen N.H."/>
            <person name="Vilgalys R."/>
            <person name="Ruytinx J."/>
            <person name="Liao H.L."/>
            <person name="Branco S."/>
            <person name="Kuo A."/>
            <person name="LaButti K."/>
            <person name="Lipzen A."/>
            <person name="Andreopoulos W."/>
            <person name="Pangilinan J."/>
            <person name="Riley R."/>
            <person name="Hundley H."/>
            <person name="Na H."/>
            <person name="Barry K."/>
            <person name="Grigoriev I.V."/>
            <person name="Stajich J.E."/>
            <person name="Kennedy P.G."/>
        </authorList>
    </citation>
    <scope>NUCLEOTIDE SEQUENCE</scope>
    <source>
        <strain evidence="1">DOB743</strain>
    </source>
</reference>
<keyword evidence="2" id="KW-1185">Reference proteome</keyword>
<dbReference type="AlphaFoldDB" id="A0A9P7A4T8"/>
<sequence>LHPDEPINLLHLSTVLKIFYGSSISEELLPRATTLLRDFLIEYRRLYGAKAMKMNFHWAVHLEEQIHDFGPVYNFWTFLSERLNKLLKNSNSNNWMTGGQLEILMMREFLRGMHMEALAHMVVNKSQIPVEKTIFEQILGEGDEAVGMVQDTATEREIINDGMLHSIQLMDPSNLLPELQSLLCVQSRLALLRAYNATHPQVHFILDRDPPPQTVPLHDYAVFYRYGLLDGRCITPASQSKRTSAGSSLIKVDFDGQLWYGEIVNILRHPQHGVPGTVTETLLAKFRWMKEVPLSPVNDDPWSDFPELDVVCFTINEYWQPNDRGCPPIVLPFDRIVCQIARGVVDLTNPHMWITTSLDRVRDFLVL</sequence>
<accession>A0A9P7A4T8</accession>
<organism evidence="1 2">
    <name type="scientific">Suillus placidus</name>
    <dbReference type="NCBI Taxonomy" id="48579"/>
    <lineage>
        <taxon>Eukaryota</taxon>
        <taxon>Fungi</taxon>
        <taxon>Dikarya</taxon>
        <taxon>Basidiomycota</taxon>
        <taxon>Agaricomycotina</taxon>
        <taxon>Agaricomycetes</taxon>
        <taxon>Agaricomycetidae</taxon>
        <taxon>Boletales</taxon>
        <taxon>Suillineae</taxon>
        <taxon>Suillaceae</taxon>
        <taxon>Suillus</taxon>
    </lineage>
</organism>
<feature type="non-terminal residue" evidence="1">
    <location>
        <position position="367"/>
    </location>
</feature>
<dbReference type="EMBL" id="JABBWD010000005">
    <property type="protein sequence ID" value="KAG1781451.1"/>
    <property type="molecule type" value="Genomic_DNA"/>
</dbReference>
<dbReference type="PANTHER" id="PTHR46579">
    <property type="entry name" value="F5/8 TYPE C DOMAIN-CONTAINING PROTEIN-RELATED"/>
    <property type="match status" value="1"/>
</dbReference>
<evidence type="ECO:0000313" key="2">
    <source>
        <dbReference type="Proteomes" id="UP000714275"/>
    </source>
</evidence>
<evidence type="ECO:0000313" key="1">
    <source>
        <dbReference type="EMBL" id="KAG1781451.1"/>
    </source>
</evidence>
<protein>
    <submittedName>
        <fullName evidence="1">Uncharacterized protein</fullName>
    </submittedName>
</protein>
<dbReference type="PANTHER" id="PTHR46579:SF1">
    <property type="entry name" value="F5_8 TYPE C DOMAIN-CONTAINING PROTEIN"/>
    <property type="match status" value="1"/>
</dbReference>
<gene>
    <name evidence="1" type="ORF">EV702DRAFT_962245</name>
</gene>